<dbReference type="PROSITE" id="PS50076">
    <property type="entry name" value="DNAJ_2"/>
    <property type="match status" value="1"/>
</dbReference>
<dbReference type="RefSeq" id="WP_203932734.1">
    <property type="nucleotide sequence ID" value="NZ_BOPH01000105.1"/>
</dbReference>
<dbReference type="GO" id="GO:0044183">
    <property type="term" value="F:protein folding chaperone"/>
    <property type="evidence" value="ECO:0007669"/>
    <property type="project" value="TreeGrafter"/>
</dbReference>
<accession>A0A8J4EES7</accession>
<dbReference type="SMART" id="SM00271">
    <property type="entry name" value="DnaJ"/>
    <property type="match status" value="1"/>
</dbReference>
<dbReference type="PANTHER" id="PTHR43948">
    <property type="entry name" value="DNAJ HOMOLOG SUBFAMILY B"/>
    <property type="match status" value="1"/>
</dbReference>
<evidence type="ECO:0000256" key="1">
    <source>
        <dbReference type="SAM" id="MobiDB-lite"/>
    </source>
</evidence>
<name>A0A8J4EES7_9ACTN</name>
<dbReference type="InterPro" id="IPR036869">
    <property type="entry name" value="J_dom_sf"/>
</dbReference>
<feature type="region of interest" description="Disordered" evidence="1">
    <location>
        <begin position="64"/>
        <end position="167"/>
    </location>
</feature>
<gene>
    <name evidence="3" type="ORF">Voc01_078270</name>
</gene>
<dbReference type="Pfam" id="PF00226">
    <property type="entry name" value="DnaJ"/>
    <property type="match status" value="1"/>
</dbReference>
<organism evidence="3 4">
    <name type="scientific">Virgisporangium ochraceum</name>
    <dbReference type="NCBI Taxonomy" id="65505"/>
    <lineage>
        <taxon>Bacteria</taxon>
        <taxon>Bacillati</taxon>
        <taxon>Actinomycetota</taxon>
        <taxon>Actinomycetes</taxon>
        <taxon>Micromonosporales</taxon>
        <taxon>Micromonosporaceae</taxon>
        <taxon>Virgisporangium</taxon>
    </lineage>
</organism>
<dbReference type="AlphaFoldDB" id="A0A8J4EES7"/>
<dbReference type="GO" id="GO:0005737">
    <property type="term" value="C:cytoplasm"/>
    <property type="evidence" value="ECO:0007669"/>
    <property type="project" value="TreeGrafter"/>
</dbReference>
<dbReference type="PRINTS" id="PR00625">
    <property type="entry name" value="JDOMAIN"/>
</dbReference>
<evidence type="ECO:0000313" key="4">
    <source>
        <dbReference type="Proteomes" id="UP000635606"/>
    </source>
</evidence>
<dbReference type="GO" id="GO:0051082">
    <property type="term" value="F:unfolded protein binding"/>
    <property type="evidence" value="ECO:0007669"/>
    <property type="project" value="TreeGrafter"/>
</dbReference>
<dbReference type="InterPro" id="IPR001623">
    <property type="entry name" value="DnaJ_domain"/>
</dbReference>
<dbReference type="Proteomes" id="UP000635606">
    <property type="component" value="Unassembled WGS sequence"/>
</dbReference>
<keyword evidence="4" id="KW-1185">Reference proteome</keyword>
<feature type="compositionally biased region" description="Basic and acidic residues" evidence="1">
    <location>
        <begin position="64"/>
        <end position="165"/>
    </location>
</feature>
<dbReference type="EMBL" id="BOPH01000105">
    <property type="protein sequence ID" value="GIJ72910.1"/>
    <property type="molecule type" value="Genomic_DNA"/>
</dbReference>
<dbReference type="PANTHER" id="PTHR43948:SF23">
    <property type="entry name" value="DNAJ DOMAIN PROTEIN (AFU_ORTHOLOGUE AFUA_1G15460)"/>
    <property type="match status" value="1"/>
</dbReference>
<evidence type="ECO:0000313" key="3">
    <source>
        <dbReference type="EMBL" id="GIJ72910.1"/>
    </source>
</evidence>
<sequence length="364" mass="42147">MSSDPPDPYVVLGVSPGASLEDLKRARRILAMKWHPDRGWADSGTDRLERDRQMKLINAAYQELSRRDPVREAARARSEQAEREREAREREARERAAADTAARERADRERRARERAEEAARERAERERRERAEGARRERERAERERAENERVQRERARAERDARQPSRFAAETLSERTTFRPVGLVFPSGREGFTIRICVDGDDDVIFLARGRRLLLFDSPGSMATFLVTDYNHDLTRLPAWKDIRTSMAQSPPVPDVDDYADFEFILQSLHAAPAEWVPEPFLVCRDMVLEIGTAFDHRRLLELVGPGTPIDRLDDLLRAVETPLPGWRSRRQLRKLDANQLGMHWRLAASRLRSIAHWHALP</sequence>
<dbReference type="GO" id="GO:0051087">
    <property type="term" value="F:protein-folding chaperone binding"/>
    <property type="evidence" value="ECO:0007669"/>
    <property type="project" value="TreeGrafter"/>
</dbReference>
<reference evidence="3" key="1">
    <citation type="submission" date="2021-01" db="EMBL/GenBank/DDBJ databases">
        <title>Whole genome shotgun sequence of Virgisporangium ochraceum NBRC 16418.</title>
        <authorList>
            <person name="Komaki H."/>
            <person name="Tamura T."/>
        </authorList>
    </citation>
    <scope>NUCLEOTIDE SEQUENCE</scope>
    <source>
        <strain evidence="3">NBRC 16418</strain>
    </source>
</reference>
<feature type="domain" description="J" evidence="2">
    <location>
        <begin position="7"/>
        <end position="82"/>
    </location>
</feature>
<comment type="caution">
    <text evidence="3">The sequence shown here is derived from an EMBL/GenBank/DDBJ whole genome shotgun (WGS) entry which is preliminary data.</text>
</comment>
<evidence type="ECO:0000259" key="2">
    <source>
        <dbReference type="PROSITE" id="PS50076"/>
    </source>
</evidence>
<dbReference type="Gene3D" id="1.10.287.110">
    <property type="entry name" value="DnaJ domain"/>
    <property type="match status" value="1"/>
</dbReference>
<protein>
    <recommendedName>
        <fullName evidence="2">J domain-containing protein</fullName>
    </recommendedName>
</protein>
<dbReference type="CDD" id="cd06257">
    <property type="entry name" value="DnaJ"/>
    <property type="match status" value="1"/>
</dbReference>
<proteinExistence type="predicted"/>
<dbReference type="SUPFAM" id="SSF46565">
    <property type="entry name" value="Chaperone J-domain"/>
    <property type="match status" value="1"/>
</dbReference>